<dbReference type="InterPro" id="IPR050266">
    <property type="entry name" value="AB_hydrolase_sf"/>
</dbReference>
<dbReference type="PANTHER" id="PTHR43798:SF33">
    <property type="entry name" value="HYDROLASE, PUTATIVE (AFU_ORTHOLOGUE AFUA_2G14860)-RELATED"/>
    <property type="match status" value="1"/>
</dbReference>
<evidence type="ECO:0000313" key="3">
    <source>
        <dbReference type="EMBL" id="GAA3539667.1"/>
    </source>
</evidence>
<proteinExistence type="predicted"/>
<dbReference type="Pfam" id="PF12697">
    <property type="entry name" value="Abhydrolase_6"/>
    <property type="match status" value="1"/>
</dbReference>
<dbReference type="Gene3D" id="3.40.50.1820">
    <property type="entry name" value="alpha/beta hydrolase"/>
    <property type="match status" value="1"/>
</dbReference>
<dbReference type="PANTHER" id="PTHR43798">
    <property type="entry name" value="MONOACYLGLYCEROL LIPASE"/>
    <property type="match status" value="1"/>
</dbReference>
<feature type="domain" description="AB hydrolase-1" evidence="2">
    <location>
        <begin position="23"/>
        <end position="101"/>
    </location>
</feature>
<comment type="caution">
    <text evidence="3">The sequence shown here is derived from an EMBL/GenBank/DDBJ whole genome shotgun (WGS) entry which is preliminary data.</text>
</comment>
<evidence type="ECO:0000313" key="4">
    <source>
        <dbReference type="Proteomes" id="UP001500689"/>
    </source>
</evidence>
<feature type="compositionally biased region" description="Basic and acidic residues" evidence="1">
    <location>
        <begin position="105"/>
        <end position="117"/>
    </location>
</feature>
<evidence type="ECO:0000259" key="2">
    <source>
        <dbReference type="Pfam" id="PF12697"/>
    </source>
</evidence>
<gene>
    <name evidence="3" type="ORF">GCM10022222_24070</name>
</gene>
<name>A0ABP6VVU2_9PSEU</name>
<dbReference type="SUPFAM" id="SSF53474">
    <property type="entry name" value="alpha/beta-Hydrolases"/>
    <property type="match status" value="1"/>
</dbReference>
<protein>
    <recommendedName>
        <fullName evidence="2">AB hydrolase-1 domain-containing protein</fullName>
    </recommendedName>
</protein>
<dbReference type="InterPro" id="IPR000073">
    <property type="entry name" value="AB_hydrolase_1"/>
</dbReference>
<reference evidence="4" key="1">
    <citation type="journal article" date="2019" name="Int. J. Syst. Evol. Microbiol.">
        <title>The Global Catalogue of Microorganisms (GCM) 10K type strain sequencing project: providing services to taxonomists for standard genome sequencing and annotation.</title>
        <authorList>
            <consortium name="The Broad Institute Genomics Platform"/>
            <consortium name="The Broad Institute Genome Sequencing Center for Infectious Disease"/>
            <person name="Wu L."/>
            <person name="Ma J."/>
        </authorList>
    </citation>
    <scope>NUCLEOTIDE SEQUENCE [LARGE SCALE GENOMIC DNA]</scope>
    <source>
        <strain evidence="4">JCM 16898</strain>
    </source>
</reference>
<dbReference type="InterPro" id="IPR029058">
    <property type="entry name" value="AB_hydrolase_fold"/>
</dbReference>
<feature type="region of interest" description="Disordered" evidence="1">
    <location>
        <begin position="105"/>
        <end position="135"/>
    </location>
</feature>
<dbReference type="RefSeq" id="WP_344858681.1">
    <property type="nucleotide sequence ID" value="NZ_BAAAZN010000004.1"/>
</dbReference>
<feature type="compositionally biased region" description="Polar residues" evidence="1">
    <location>
        <begin position="119"/>
        <end position="135"/>
    </location>
</feature>
<evidence type="ECO:0000256" key="1">
    <source>
        <dbReference type="SAM" id="MobiDB-lite"/>
    </source>
</evidence>
<dbReference type="EMBL" id="BAAAZN010000004">
    <property type="protein sequence ID" value="GAA3539667.1"/>
    <property type="molecule type" value="Genomic_DNA"/>
</dbReference>
<keyword evidence="4" id="KW-1185">Reference proteome</keyword>
<dbReference type="Proteomes" id="UP001500689">
    <property type="component" value="Unassembled WGS sequence"/>
</dbReference>
<organism evidence="3 4">
    <name type="scientific">Amycolatopsis ultiminotia</name>
    <dbReference type="NCBI Taxonomy" id="543629"/>
    <lineage>
        <taxon>Bacteria</taxon>
        <taxon>Bacillati</taxon>
        <taxon>Actinomycetota</taxon>
        <taxon>Actinomycetes</taxon>
        <taxon>Pseudonocardiales</taxon>
        <taxon>Pseudonocardiaceae</taxon>
        <taxon>Amycolatopsis</taxon>
    </lineage>
</organism>
<sequence>MVGRTRDPQLNVLVDGPADAPVLLLVHGFGGSLRSYDPVAALLTERFRVVRADLRGHGRTGGHTGLDAAAQAEALAAAVGNLTGITAVGHSFGADVVLELATRTKAVERSSSSDRHRTTATPLSRQGTGCSPHQR</sequence>
<accession>A0ABP6VVU2</accession>